<evidence type="ECO:0000256" key="6">
    <source>
        <dbReference type="RuleBase" id="RU000642"/>
    </source>
</evidence>
<comment type="similarity">
    <text evidence="1 5 6">Belongs to the EF-Ts family.</text>
</comment>
<dbReference type="Proteomes" id="UP000070560">
    <property type="component" value="Chromosome"/>
</dbReference>
<dbReference type="Pfam" id="PF00889">
    <property type="entry name" value="EF_TS"/>
    <property type="match status" value="1"/>
</dbReference>
<evidence type="ECO:0000313" key="10">
    <source>
        <dbReference type="Proteomes" id="UP000070560"/>
    </source>
</evidence>
<proteinExistence type="inferred from homology"/>
<dbReference type="KEGG" id="daw:HS1_002115"/>
<dbReference type="InterPro" id="IPR001816">
    <property type="entry name" value="Transl_elong_EFTs/EF1B"/>
</dbReference>
<dbReference type="FunFam" id="1.10.8.10:FF:000001">
    <property type="entry name" value="Elongation factor Ts"/>
    <property type="match status" value="1"/>
</dbReference>
<evidence type="ECO:0000256" key="5">
    <source>
        <dbReference type="HAMAP-Rule" id="MF_00050"/>
    </source>
</evidence>
<dbReference type="OrthoDB" id="9808348at2"/>
<feature type="domain" description="Translation elongation factor EFTs/EF1B dimerisation" evidence="8">
    <location>
        <begin position="51"/>
        <end position="197"/>
    </location>
</feature>
<dbReference type="InterPro" id="IPR018101">
    <property type="entry name" value="Transl_elong_Ts_CS"/>
</dbReference>
<protein>
    <recommendedName>
        <fullName evidence="2 5">Elongation factor Ts</fullName>
        <shortName evidence="5">EF-Ts</shortName>
    </recommendedName>
</protein>
<sequence length="210" mass="23570">MTITTAQIKELRERTGAGIMDCKKALEKAQGNLEKAIDELRKKGLAKAKKRAGRTAKEGLVHAYIHAGGKIGVLVEVNCETDFVARTEAFQNFVKEIAMQIAATNPLVVNKEELSPKIIEREKEIYHQQAIASGKPEKIIDRIVEGKLQKFFEEACLIEQPYIRDPSIKIKDLLNELVAKTGEKIVVRRFVRFQLGEKLPDETQVSESDA</sequence>
<dbReference type="HAMAP" id="MF_00050">
    <property type="entry name" value="EF_Ts"/>
    <property type="match status" value="1"/>
</dbReference>
<keyword evidence="4 5" id="KW-0648">Protein biosynthesis</keyword>
<evidence type="ECO:0000256" key="4">
    <source>
        <dbReference type="ARBA" id="ARBA00022917"/>
    </source>
</evidence>
<dbReference type="FunFam" id="1.10.286.20:FF:000001">
    <property type="entry name" value="Elongation factor Ts"/>
    <property type="match status" value="1"/>
</dbReference>
<dbReference type="EMBL" id="CP013015">
    <property type="protein sequence ID" value="AMM41901.1"/>
    <property type="molecule type" value="Genomic_DNA"/>
</dbReference>
<evidence type="ECO:0000256" key="1">
    <source>
        <dbReference type="ARBA" id="ARBA00005532"/>
    </source>
</evidence>
<dbReference type="Gene3D" id="1.10.8.10">
    <property type="entry name" value="DNA helicase RuvA subunit, C-terminal domain"/>
    <property type="match status" value="1"/>
</dbReference>
<accession>A0A7U4QM90</accession>
<evidence type="ECO:0000256" key="7">
    <source>
        <dbReference type="RuleBase" id="RU000643"/>
    </source>
</evidence>
<dbReference type="GO" id="GO:0003746">
    <property type="term" value="F:translation elongation factor activity"/>
    <property type="evidence" value="ECO:0007669"/>
    <property type="project" value="UniProtKB-UniRule"/>
</dbReference>
<dbReference type="SUPFAM" id="SSF54713">
    <property type="entry name" value="Elongation factor Ts (EF-Ts), dimerisation domain"/>
    <property type="match status" value="1"/>
</dbReference>
<dbReference type="AlphaFoldDB" id="A0A7U4QM90"/>
<dbReference type="InterPro" id="IPR009060">
    <property type="entry name" value="UBA-like_sf"/>
</dbReference>
<dbReference type="CDD" id="cd14275">
    <property type="entry name" value="UBA_EF-Ts"/>
    <property type="match status" value="1"/>
</dbReference>
<dbReference type="GO" id="GO:0005737">
    <property type="term" value="C:cytoplasm"/>
    <property type="evidence" value="ECO:0007669"/>
    <property type="project" value="UniProtKB-SubCell"/>
</dbReference>
<dbReference type="Gene3D" id="1.10.286.20">
    <property type="match status" value="1"/>
</dbReference>
<dbReference type="PANTHER" id="PTHR11741">
    <property type="entry name" value="ELONGATION FACTOR TS"/>
    <property type="match status" value="1"/>
</dbReference>
<keyword evidence="10" id="KW-1185">Reference proteome</keyword>
<evidence type="ECO:0000259" key="8">
    <source>
        <dbReference type="Pfam" id="PF00889"/>
    </source>
</evidence>
<keyword evidence="5" id="KW-0963">Cytoplasm</keyword>
<comment type="subcellular location">
    <subcellularLocation>
        <location evidence="5 7">Cytoplasm</location>
    </subcellularLocation>
</comment>
<dbReference type="InterPro" id="IPR014039">
    <property type="entry name" value="Transl_elong_EFTs/EF1B_dimer"/>
</dbReference>
<comment type="function">
    <text evidence="5 6">Associates with the EF-Tu.GDP complex and induces the exchange of GDP to GTP. It remains bound to the aminoacyl-tRNA.EF-Tu.GTP complex up to the GTP hydrolysis stage on the ribosome.</text>
</comment>
<evidence type="ECO:0000256" key="2">
    <source>
        <dbReference type="ARBA" id="ARBA00016956"/>
    </source>
</evidence>
<evidence type="ECO:0000313" key="9">
    <source>
        <dbReference type="EMBL" id="AMM41901.1"/>
    </source>
</evidence>
<dbReference type="SUPFAM" id="SSF46934">
    <property type="entry name" value="UBA-like"/>
    <property type="match status" value="1"/>
</dbReference>
<name>A0A7U4QM90_DESA2</name>
<feature type="region of interest" description="Involved in Mg(2+) ion dislocation from EF-Tu" evidence="5">
    <location>
        <begin position="81"/>
        <end position="84"/>
    </location>
</feature>
<evidence type="ECO:0000256" key="3">
    <source>
        <dbReference type="ARBA" id="ARBA00022768"/>
    </source>
</evidence>
<dbReference type="PROSITE" id="PS01126">
    <property type="entry name" value="EF_TS_1"/>
    <property type="match status" value="1"/>
</dbReference>
<organism evidence="9 10">
    <name type="scientific">Desulfofervidus auxilii</name>
    <dbReference type="NCBI Taxonomy" id="1621989"/>
    <lineage>
        <taxon>Bacteria</taxon>
        <taxon>Pseudomonadati</taxon>
        <taxon>Thermodesulfobacteriota</taxon>
        <taxon>Candidatus Desulfofervidia</taxon>
        <taxon>Candidatus Desulfofervidales</taxon>
        <taxon>Candidatus Desulfofervidaceae</taxon>
        <taxon>Candidatus Desulfofervidus</taxon>
    </lineage>
</organism>
<dbReference type="InterPro" id="IPR036402">
    <property type="entry name" value="EF-Ts_dimer_sf"/>
</dbReference>
<dbReference type="PANTHER" id="PTHR11741:SF0">
    <property type="entry name" value="ELONGATION FACTOR TS, MITOCHONDRIAL"/>
    <property type="match status" value="1"/>
</dbReference>
<dbReference type="RefSeq" id="WP_066065131.1">
    <property type="nucleotide sequence ID" value="NZ_CP013015.1"/>
</dbReference>
<dbReference type="NCBIfam" id="TIGR00116">
    <property type="entry name" value="tsf"/>
    <property type="match status" value="1"/>
</dbReference>
<dbReference type="PROSITE" id="PS01127">
    <property type="entry name" value="EF_TS_2"/>
    <property type="match status" value="1"/>
</dbReference>
<dbReference type="Gene3D" id="3.30.479.20">
    <property type="entry name" value="Elongation factor Ts, dimerisation domain"/>
    <property type="match status" value="1"/>
</dbReference>
<keyword evidence="3 5" id="KW-0251">Elongation factor</keyword>
<gene>
    <name evidence="5" type="primary">tsf</name>
    <name evidence="9" type="ORF">HS1_002115</name>
</gene>
<reference evidence="9 10" key="1">
    <citation type="submission" date="2015-10" db="EMBL/GenBank/DDBJ databases">
        <title>Candidatus Desulfofervidus auxilii, a hydrogenotrophic sulfate-reducing bacterium involved in the thermophilic anaerobic oxidation of methane.</title>
        <authorList>
            <person name="Krukenberg V."/>
            <person name="Richter M."/>
            <person name="Wegener G."/>
        </authorList>
    </citation>
    <scope>NUCLEOTIDE SEQUENCE [LARGE SCALE GENOMIC DNA]</scope>
    <source>
        <strain evidence="9 10">HS1</strain>
    </source>
</reference>